<comment type="caution">
    <text evidence="2">The sequence shown here is derived from an EMBL/GenBank/DDBJ whole genome shotgun (WGS) entry which is preliminary data.</text>
</comment>
<reference evidence="2" key="1">
    <citation type="submission" date="2020-07" db="EMBL/GenBank/DDBJ databases">
        <title>Multicomponent nature underlies the extraordinary mechanical properties of spider dragline silk.</title>
        <authorList>
            <person name="Kono N."/>
            <person name="Nakamura H."/>
            <person name="Mori M."/>
            <person name="Yoshida Y."/>
            <person name="Ohtoshi R."/>
            <person name="Malay A.D."/>
            <person name="Moran D.A.P."/>
            <person name="Tomita M."/>
            <person name="Numata K."/>
            <person name="Arakawa K."/>
        </authorList>
    </citation>
    <scope>NUCLEOTIDE SEQUENCE</scope>
</reference>
<evidence type="ECO:0000313" key="2">
    <source>
        <dbReference type="EMBL" id="GFQ76401.1"/>
    </source>
</evidence>
<dbReference type="PANTHER" id="PTHR22948:SF76">
    <property type="entry name" value="FI20010P1-RELATED"/>
    <property type="match status" value="1"/>
</dbReference>
<dbReference type="InterPro" id="IPR050621">
    <property type="entry name" value="Tudor_domain_containing"/>
</dbReference>
<dbReference type="SUPFAM" id="SSF63748">
    <property type="entry name" value="Tudor/PWWP/MBT"/>
    <property type="match status" value="1"/>
</dbReference>
<dbReference type="InterPro" id="IPR002999">
    <property type="entry name" value="Tudor"/>
</dbReference>
<name>A0A8X6KKG9_TRICU</name>
<dbReference type="PANTHER" id="PTHR22948">
    <property type="entry name" value="TUDOR DOMAIN CONTAINING PROTEIN"/>
    <property type="match status" value="1"/>
</dbReference>
<proteinExistence type="predicted"/>
<evidence type="ECO:0000259" key="1">
    <source>
        <dbReference type="PROSITE" id="PS50304"/>
    </source>
</evidence>
<evidence type="ECO:0000313" key="3">
    <source>
        <dbReference type="Proteomes" id="UP000887116"/>
    </source>
</evidence>
<organism evidence="2 3">
    <name type="scientific">Trichonephila clavata</name>
    <name type="common">Joro spider</name>
    <name type="synonym">Nephila clavata</name>
    <dbReference type="NCBI Taxonomy" id="2740835"/>
    <lineage>
        <taxon>Eukaryota</taxon>
        <taxon>Metazoa</taxon>
        <taxon>Ecdysozoa</taxon>
        <taxon>Arthropoda</taxon>
        <taxon>Chelicerata</taxon>
        <taxon>Arachnida</taxon>
        <taxon>Araneae</taxon>
        <taxon>Araneomorphae</taxon>
        <taxon>Entelegynae</taxon>
        <taxon>Araneoidea</taxon>
        <taxon>Nephilidae</taxon>
        <taxon>Trichonephila</taxon>
    </lineage>
</organism>
<dbReference type="Pfam" id="PF00567">
    <property type="entry name" value="TUDOR"/>
    <property type="match status" value="1"/>
</dbReference>
<accession>A0A8X6KKG9</accession>
<sequence length="493" mass="56522">MLGVLKDIAPPSLKYIQPNLPVEIETKFIPVFISAIINPNCFWFQLHTKEAVQRLKSLEKEMENFYNKLSSGMYKIANSDVTVGAICATFCKDDSQWYRTVIAALPTIDDAIVDFVDYGTSERVSRQHLYYLRKSFTHLPAQAFQAELAFIKSANEGGEWDLAAQKRFHDLCNRPYLMAQVNSINNSVASLFLCDSIGEVDIHINDVLVHKGYAEYCASQTSDYESSSELLSDESLSDSSLPSNLLQNEMVTSENNCFFEKANISVNPLAASQGSHHESSQLFCKRVLLDENYFIHILSVRNEAYVSGSDICNLFWANKSEDLLADRLKCKNVIVPTFSVSREDFKDLFEICERYSVKGFHKNLVTLYPLKYAVKILNILGHPSEIARETFIYEMEIFDPSSATWQNLAEESKFEDYICDNGDDIEKLCLYDLKAMQEGFRYKRMKYLENFRKSRDKELFQELKNLDKTQNGVLKQIKEIEKICCAFSDYDCS</sequence>
<keyword evidence="3" id="KW-1185">Reference proteome</keyword>
<dbReference type="SMART" id="SM00333">
    <property type="entry name" value="TUDOR"/>
    <property type="match status" value="1"/>
</dbReference>
<dbReference type="Gene3D" id="2.40.50.90">
    <property type="match status" value="1"/>
</dbReference>
<dbReference type="Gene3D" id="2.30.30.140">
    <property type="match status" value="1"/>
</dbReference>
<dbReference type="Proteomes" id="UP000887116">
    <property type="component" value="Unassembled WGS sequence"/>
</dbReference>
<dbReference type="InterPro" id="IPR035437">
    <property type="entry name" value="SNase_OB-fold_sf"/>
</dbReference>
<gene>
    <name evidence="2" type="primary">tdrd5_1</name>
    <name evidence="2" type="ORF">TNCT_399771</name>
</gene>
<dbReference type="EMBL" id="BMAO01001848">
    <property type="protein sequence ID" value="GFQ76401.1"/>
    <property type="molecule type" value="Genomic_DNA"/>
</dbReference>
<protein>
    <submittedName>
        <fullName evidence="2">Tudor domain-containing protein 5</fullName>
    </submittedName>
</protein>
<dbReference type="OrthoDB" id="6435475at2759"/>
<feature type="domain" description="Tudor" evidence="1">
    <location>
        <begin position="80"/>
        <end position="139"/>
    </location>
</feature>
<dbReference type="AlphaFoldDB" id="A0A8X6KKG9"/>
<dbReference type="GO" id="GO:0005737">
    <property type="term" value="C:cytoplasm"/>
    <property type="evidence" value="ECO:0007669"/>
    <property type="project" value="UniProtKB-ARBA"/>
</dbReference>
<dbReference type="PROSITE" id="PS50304">
    <property type="entry name" value="TUDOR"/>
    <property type="match status" value="1"/>
</dbReference>